<dbReference type="AlphaFoldDB" id="A0A8C0HLN5"/>
<dbReference type="GO" id="GO:0005737">
    <property type="term" value="C:cytoplasm"/>
    <property type="evidence" value="ECO:0007669"/>
    <property type="project" value="TreeGrafter"/>
</dbReference>
<accession>A0A8C0HLN5</accession>
<keyword evidence="6" id="KW-0175">Coiled coil</keyword>
<proteinExistence type="predicted"/>
<keyword evidence="4" id="KW-0206">Cytoskeleton</keyword>
<feature type="compositionally biased region" description="Basic and acidic residues" evidence="7">
    <location>
        <begin position="7"/>
        <end position="20"/>
    </location>
</feature>
<keyword evidence="9" id="KW-1185">Reference proteome</keyword>
<dbReference type="GO" id="GO:0005856">
    <property type="term" value="C:cytoskeleton"/>
    <property type="evidence" value="ECO:0007669"/>
    <property type="project" value="UniProtKB-SubCell"/>
</dbReference>
<reference evidence="8" key="2">
    <citation type="submission" date="2025-09" db="UniProtKB">
        <authorList>
            <consortium name="Ensembl"/>
        </authorList>
    </citation>
    <scope>IDENTIFICATION</scope>
</reference>
<evidence type="ECO:0000256" key="5">
    <source>
        <dbReference type="ARBA" id="ARBA00023273"/>
    </source>
</evidence>
<organism evidence="8 9">
    <name type="scientific">Buteo japonicus</name>
    <dbReference type="NCBI Taxonomy" id="224669"/>
    <lineage>
        <taxon>Eukaryota</taxon>
        <taxon>Metazoa</taxon>
        <taxon>Chordata</taxon>
        <taxon>Craniata</taxon>
        <taxon>Vertebrata</taxon>
        <taxon>Euteleostomi</taxon>
        <taxon>Archelosauria</taxon>
        <taxon>Archosauria</taxon>
        <taxon>Dinosauria</taxon>
        <taxon>Saurischia</taxon>
        <taxon>Theropoda</taxon>
        <taxon>Coelurosauria</taxon>
        <taxon>Aves</taxon>
        <taxon>Neognathae</taxon>
        <taxon>Neoaves</taxon>
        <taxon>Telluraves</taxon>
        <taxon>Accipitrimorphae</taxon>
        <taxon>Accipitriformes</taxon>
        <taxon>Accipitridae</taxon>
        <taxon>Accipitrinae</taxon>
        <taxon>Buteo</taxon>
    </lineage>
</organism>
<name>A0A8C0HLN5_9AVES</name>
<evidence type="ECO:0000256" key="3">
    <source>
        <dbReference type="ARBA" id="ARBA00022490"/>
    </source>
</evidence>
<dbReference type="PANTHER" id="PTHR14871">
    <property type="entry name" value="DYNEIN REGULATORY COMPLEX PROTEIN 9"/>
    <property type="match status" value="1"/>
</dbReference>
<dbReference type="GO" id="GO:0036126">
    <property type="term" value="C:sperm flagellum"/>
    <property type="evidence" value="ECO:0007669"/>
    <property type="project" value="TreeGrafter"/>
</dbReference>
<sequence>MLRLHSNNKECLEPEGKSTETKEMEKFTHLEALLFTAVLENCVDQLSILGYIMPVSYEGKTDISHVCASILALQRNLSWFSSCLGFITHHLSNRAMKHSALSVEHLRKIQADRQYASDVITVTMRKMQELGTFNSLTEANEREKAKKSKFHDFLLRSVEEEGKKEIKSLEKQLQDVKKETEIELQNRDNMIVYLKDELQEMKAKTDMESCYMKKSTDLQVHQTQKKCSNAENVLHKEIQVSPSPWPLLEGISG</sequence>
<comment type="subcellular location">
    <subcellularLocation>
        <location evidence="2">Cell projection</location>
    </subcellularLocation>
    <subcellularLocation>
        <location evidence="1">Cytoplasm</location>
        <location evidence="1">Cytoskeleton</location>
    </subcellularLocation>
</comment>
<feature type="coiled-coil region" evidence="6">
    <location>
        <begin position="159"/>
        <end position="186"/>
    </location>
</feature>
<dbReference type="Ensembl" id="ENSBJAT00000014336.1">
    <property type="protein sequence ID" value="ENSBJAP00000013961.1"/>
    <property type="gene ID" value="ENSBJAG00000009286.1"/>
</dbReference>
<evidence type="ECO:0000256" key="4">
    <source>
        <dbReference type="ARBA" id="ARBA00023212"/>
    </source>
</evidence>
<protein>
    <submittedName>
        <fullName evidence="8">Uncharacterized protein</fullName>
    </submittedName>
</protein>
<keyword evidence="3" id="KW-0963">Cytoplasm</keyword>
<evidence type="ECO:0000256" key="7">
    <source>
        <dbReference type="SAM" id="MobiDB-lite"/>
    </source>
</evidence>
<dbReference type="PANTHER" id="PTHR14871:SF1">
    <property type="entry name" value="DYNEIN REGULATORY COMPLEX PROTEIN 9"/>
    <property type="match status" value="1"/>
</dbReference>
<evidence type="ECO:0000256" key="6">
    <source>
        <dbReference type="SAM" id="Coils"/>
    </source>
</evidence>
<dbReference type="Proteomes" id="UP000694555">
    <property type="component" value="Unplaced"/>
</dbReference>
<keyword evidence="5" id="KW-0966">Cell projection</keyword>
<dbReference type="InterPro" id="IPR042618">
    <property type="entry name" value="IQCG"/>
</dbReference>
<feature type="region of interest" description="Disordered" evidence="7">
    <location>
        <begin position="1"/>
        <end position="20"/>
    </location>
</feature>
<evidence type="ECO:0000256" key="1">
    <source>
        <dbReference type="ARBA" id="ARBA00004245"/>
    </source>
</evidence>
<reference evidence="8" key="1">
    <citation type="submission" date="2025-08" db="UniProtKB">
        <authorList>
            <consortium name="Ensembl"/>
        </authorList>
    </citation>
    <scope>IDENTIFICATION</scope>
</reference>
<evidence type="ECO:0000313" key="8">
    <source>
        <dbReference type="Ensembl" id="ENSBJAP00000013961.1"/>
    </source>
</evidence>
<dbReference type="GO" id="GO:0007288">
    <property type="term" value="P:sperm axoneme assembly"/>
    <property type="evidence" value="ECO:0007669"/>
    <property type="project" value="TreeGrafter"/>
</dbReference>
<evidence type="ECO:0000313" key="9">
    <source>
        <dbReference type="Proteomes" id="UP000694555"/>
    </source>
</evidence>
<evidence type="ECO:0000256" key="2">
    <source>
        <dbReference type="ARBA" id="ARBA00004316"/>
    </source>
</evidence>